<evidence type="ECO:0000313" key="1">
    <source>
        <dbReference type="EMBL" id="GAA0297138.1"/>
    </source>
</evidence>
<dbReference type="SUPFAM" id="SSF53756">
    <property type="entry name" value="UDP-Glycosyltransferase/glycogen phosphorylase"/>
    <property type="match status" value="1"/>
</dbReference>
<evidence type="ECO:0000313" key="2">
    <source>
        <dbReference type="Proteomes" id="UP001500837"/>
    </source>
</evidence>
<keyword evidence="2" id="KW-1185">Reference proteome</keyword>
<gene>
    <name evidence="1" type="ORF">GCM10009066_09360</name>
</gene>
<dbReference type="Proteomes" id="UP001500837">
    <property type="component" value="Unassembled WGS sequence"/>
</dbReference>
<dbReference type="Gene3D" id="3.40.50.2000">
    <property type="entry name" value="Glycogen Phosphorylase B"/>
    <property type="match status" value="2"/>
</dbReference>
<evidence type="ECO:0008006" key="3">
    <source>
        <dbReference type="Google" id="ProtNLM"/>
    </source>
</evidence>
<proteinExistence type="predicted"/>
<dbReference type="EMBL" id="BAAABL010000038">
    <property type="protein sequence ID" value="GAA0297138.1"/>
    <property type="molecule type" value="Genomic_DNA"/>
</dbReference>
<comment type="caution">
    <text evidence="1">The sequence shown here is derived from an EMBL/GenBank/DDBJ whole genome shotgun (WGS) entry which is preliminary data.</text>
</comment>
<accession>A0AAV3S6Z9</accession>
<organism evidence="1 2">
    <name type="scientific">Halarchaeum salinum</name>
    <dbReference type="NCBI Taxonomy" id="489912"/>
    <lineage>
        <taxon>Archaea</taxon>
        <taxon>Methanobacteriati</taxon>
        <taxon>Methanobacteriota</taxon>
        <taxon>Stenosarchaea group</taxon>
        <taxon>Halobacteria</taxon>
        <taxon>Halobacteriales</taxon>
        <taxon>Halobacteriaceae</taxon>
    </lineage>
</organism>
<protein>
    <recommendedName>
        <fullName evidence="3">Glycosyltransferase</fullName>
    </recommendedName>
</protein>
<dbReference type="PANTHER" id="PTHR12526">
    <property type="entry name" value="GLYCOSYLTRANSFERASE"/>
    <property type="match status" value="1"/>
</dbReference>
<dbReference type="AlphaFoldDB" id="A0AAV3S6Z9"/>
<dbReference type="RefSeq" id="WP_211313260.1">
    <property type="nucleotide sequence ID" value="NZ_BAAABL010000038.1"/>
</dbReference>
<reference evidence="1 2" key="1">
    <citation type="journal article" date="2019" name="Int. J. Syst. Evol. Microbiol.">
        <title>The Global Catalogue of Microorganisms (GCM) 10K type strain sequencing project: providing services to taxonomists for standard genome sequencing and annotation.</title>
        <authorList>
            <consortium name="The Broad Institute Genomics Platform"/>
            <consortium name="The Broad Institute Genome Sequencing Center for Infectious Disease"/>
            <person name="Wu L."/>
            <person name="Ma J."/>
        </authorList>
    </citation>
    <scope>NUCLEOTIDE SEQUENCE [LARGE SCALE GENOMIC DNA]</scope>
    <source>
        <strain evidence="1 2">JCM 16330</strain>
    </source>
</reference>
<sequence>MKVTFVTPPQDEGGIGKYADGICREMRDDAQVSRLDLPEGLGLIKHVALAWHAGTTDADVVHVQFEYAFFNPKLVFAWVFFPLLAVLTRLHGTSTAVTMHEVWESDTVDGGLEWRYVWITHTLIAVTTDSLVFLSQNASEAFDVPVPVKRATLPHGVDLGETRSVDEGSAKELFGFSPDDSIIAQIGYVSPRKGTELFLKLAEKYPEHQFLIAGGPRREEDQEYFEGVRQNAPGNVTVTGVLSDRRFHAAFVATDVAVLSYTDIRQSGILNWCFAYCVPTICRRIPYFERIAAEWGGILLFDDMSGAVERLSIALRESERLSAQMEEYRESHSFERIAERHLELYLEL</sequence>
<name>A0AAV3S6Z9_9EURY</name>